<evidence type="ECO:0000313" key="3">
    <source>
        <dbReference type="Proteomes" id="UP000664417"/>
    </source>
</evidence>
<name>A0A8J7U3B8_9BACT</name>
<dbReference type="EMBL" id="JAFREP010000002">
    <property type="protein sequence ID" value="MBO1317292.1"/>
    <property type="molecule type" value="Genomic_DNA"/>
</dbReference>
<reference evidence="2" key="1">
    <citation type="submission" date="2021-03" db="EMBL/GenBank/DDBJ databases">
        <authorList>
            <person name="Wang G."/>
        </authorList>
    </citation>
    <scope>NUCLEOTIDE SEQUENCE</scope>
    <source>
        <strain evidence="2">KCTC 12899</strain>
    </source>
</reference>
<dbReference type="Proteomes" id="UP000664417">
    <property type="component" value="Unassembled WGS sequence"/>
</dbReference>
<sequence length="1072" mass="118736">MHPLQACIAVPLNATLTSGSYTDVVEVNDYMVLATGNGLEIRFLDRSRTDLFTVPIPGEITQLIPQGNAVFVVTADVGMTRVPLDGDPANWSARAREILIPGIQSATVVGINVITRHADEVQLHEFRTLSDIDLLDTWPIAGHGILAFGNVVAVHTKENNVQWRYVENGRFAGPSFTLDVEGQTRFYGMELQNNVNPGHRLVVRAADRILWAGFDESGLAARTGEYFRNNARDLVFGWSVSDTHLFLRFADRLERRNIIPPDSPIQLPMAGTPLAEIGATRLRAVGDHVYFIYEGNDNVDWTLRSFEPLAGGLAPGHDLKSRYGAISSVAVASGHLFFASVNGLFSAGVAGDFVEQVTPREAQTFAGKIQSITGNGQVLYVVTSEPGASLSKLTVLLVDADGGISPVLEEAFTGAVERVSVYEDQLAILLVNRNYQGRNYTGYVIDQNDLINGSATFANAATFTELVSFDSEVSHRDFTLSQSGLIHHDGATVRLHPNLNNLNTRVMLDLNQTEPVQTVIVRNDQLWLQTASALHLYRLDGDQAQRIGSYNNWHSVSRLTGNEIIAQNTKDRSPGRYYTLEAAPNGLVQAVSSFRSSSPPLFADDTRDSEERRLFTVEASSLRSYRIECKDNTDRYLFPFSDKAELEVSTLLDSTDQINFTIFDREGNIIGYQRMDGDLISIFNGEPLEEWIYEYNERAEPYTVVLNSTRPIGPILSDQAGASPNSRYAYRIPSIDEFKTDIYMPHVPDPADWRTTLVLQNAQPGLDDLDVLNTKNETLTIELQNSSGERLSRQVPLGGTDRFDIGLDLFEKETSWTKISSFDLGTRLAGFGLIQRNNENRAAAIPLTNTLGEILVVPYIANGRDPEWFTGVVMSNPNPEEAVVRVFPYDAEGQILPAQTITIPGRSRRVDLAEDLYLVPEGSNEPVWMVVASSHPIMGMLLYGDFDDQSLAALPLSYFDGTELLISGIRQNDTYWSRISLTNIDITDTTVFIRAIDDLGQEIASKTLFMPRRGHVEQPVNELFPNLTSQELATVRTIHVQNDLNNVYGVLFRGRYDSDSIEAASALHLNGN</sequence>
<dbReference type="RefSeq" id="WP_207856529.1">
    <property type="nucleotide sequence ID" value="NZ_JAFREP010000002.1"/>
</dbReference>
<dbReference type="EMBL" id="JAFREP010000006">
    <property type="protein sequence ID" value="MBO1318599.1"/>
    <property type="molecule type" value="Genomic_DNA"/>
</dbReference>
<organism evidence="2 3">
    <name type="scientific">Acanthopleuribacter pedis</name>
    <dbReference type="NCBI Taxonomy" id="442870"/>
    <lineage>
        <taxon>Bacteria</taxon>
        <taxon>Pseudomonadati</taxon>
        <taxon>Acidobacteriota</taxon>
        <taxon>Holophagae</taxon>
        <taxon>Acanthopleuribacterales</taxon>
        <taxon>Acanthopleuribacteraceae</taxon>
        <taxon>Acanthopleuribacter</taxon>
    </lineage>
</organism>
<accession>A0A8J7U3B8</accession>
<protein>
    <submittedName>
        <fullName evidence="2">Uncharacterized protein</fullName>
    </submittedName>
</protein>
<evidence type="ECO:0000313" key="2">
    <source>
        <dbReference type="EMBL" id="MBO1318599.1"/>
    </source>
</evidence>
<evidence type="ECO:0000313" key="1">
    <source>
        <dbReference type="EMBL" id="MBO1317292.1"/>
    </source>
</evidence>
<proteinExistence type="predicted"/>
<dbReference type="SUPFAM" id="SSF82171">
    <property type="entry name" value="DPP6 N-terminal domain-like"/>
    <property type="match status" value="1"/>
</dbReference>
<gene>
    <name evidence="1" type="ORF">J3U88_02385</name>
    <name evidence="2" type="ORF">J3U88_09025</name>
</gene>
<keyword evidence="3" id="KW-1185">Reference proteome</keyword>
<comment type="caution">
    <text evidence="2">The sequence shown here is derived from an EMBL/GenBank/DDBJ whole genome shotgun (WGS) entry which is preliminary data.</text>
</comment>
<dbReference type="AlphaFoldDB" id="A0A8J7U3B8"/>